<dbReference type="InterPro" id="IPR012677">
    <property type="entry name" value="Nucleotide-bd_a/b_plait_sf"/>
</dbReference>
<dbReference type="InterPro" id="IPR011400">
    <property type="entry name" value="EIF3B"/>
</dbReference>
<dbReference type="Proteomes" id="UP000326565">
    <property type="component" value="Unassembled WGS sequence"/>
</dbReference>
<evidence type="ECO:0000313" key="6">
    <source>
        <dbReference type="Proteomes" id="UP000326565"/>
    </source>
</evidence>
<evidence type="ECO:0000256" key="2">
    <source>
        <dbReference type="ARBA" id="ARBA00022540"/>
    </source>
</evidence>
<dbReference type="AlphaFoldDB" id="A0A5N5WNM1"/>
<evidence type="ECO:0008006" key="7">
    <source>
        <dbReference type="Google" id="ProtNLM"/>
    </source>
</evidence>
<accession>A0A5N5WNM1</accession>
<keyword evidence="3" id="KW-0694">RNA-binding</keyword>
<keyword evidence="2" id="KW-0396">Initiation factor</keyword>
<evidence type="ECO:0000256" key="3">
    <source>
        <dbReference type="ARBA" id="ARBA00022884"/>
    </source>
</evidence>
<reference evidence="5 6" key="1">
    <citation type="submission" date="2019-04" db="EMBL/GenBank/DDBJ databases">
        <title>Friends and foes A comparative genomics study of 23 Aspergillus species from section Flavi.</title>
        <authorList>
            <consortium name="DOE Joint Genome Institute"/>
            <person name="Kjaerbolling I."/>
            <person name="Vesth T."/>
            <person name="Frisvad J.C."/>
            <person name="Nybo J.L."/>
            <person name="Theobald S."/>
            <person name="Kildgaard S."/>
            <person name="Isbrandt T."/>
            <person name="Kuo A."/>
            <person name="Sato A."/>
            <person name="Lyhne E.K."/>
            <person name="Kogle M.E."/>
            <person name="Wiebenga A."/>
            <person name="Kun R.S."/>
            <person name="Lubbers R.J."/>
            <person name="Makela M.R."/>
            <person name="Barry K."/>
            <person name="Chovatia M."/>
            <person name="Clum A."/>
            <person name="Daum C."/>
            <person name="Haridas S."/>
            <person name="He G."/>
            <person name="LaButti K."/>
            <person name="Lipzen A."/>
            <person name="Mondo S."/>
            <person name="Riley R."/>
            <person name="Salamov A."/>
            <person name="Simmons B.A."/>
            <person name="Magnuson J.K."/>
            <person name="Henrissat B."/>
            <person name="Mortensen U.H."/>
            <person name="Larsen T.O."/>
            <person name="Devries R.P."/>
            <person name="Grigoriev I.V."/>
            <person name="Machida M."/>
            <person name="Baker S.E."/>
            <person name="Andersen M.R."/>
        </authorList>
    </citation>
    <scope>NUCLEOTIDE SEQUENCE [LARGE SCALE GENOMIC DNA]</scope>
    <source>
        <strain evidence="5 6">CBS 151.66</strain>
    </source>
</reference>
<keyword evidence="6" id="KW-1185">Reference proteome</keyword>
<evidence type="ECO:0000313" key="5">
    <source>
        <dbReference type="EMBL" id="KAB8068800.1"/>
    </source>
</evidence>
<dbReference type="Gene3D" id="3.30.70.330">
    <property type="match status" value="1"/>
</dbReference>
<gene>
    <name evidence="5" type="ORF">BDV29DRAFT_183885</name>
</gene>
<organism evidence="5 6">
    <name type="scientific">Aspergillus leporis</name>
    <dbReference type="NCBI Taxonomy" id="41062"/>
    <lineage>
        <taxon>Eukaryota</taxon>
        <taxon>Fungi</taxon>
        <taxon>Dikarya</taxon>
        <taxon>Ascomycota</taxon>
        <taxon>Pezizomycotina</taxon>
        <taxon>Eurotiomycetes</taxon>
        <taxon>Eurotiomycetidae</taxon>
        <taxon>Eurotiales</taxon>
        <taxon>Aspergillaceae</taxon>
        <taxon>Aspergillus</taxon>
        <taxon>Aspergillus subgen. Circumdati</taxon>
    </lineage>
</organism>
<protein>
    <recommendedName>
        <fullName evidence="7">RRM domain-containing protein</fullName>
    </recommendedName>
</protein>
<evidence type="ECO:0000256" key="4">
    <source>
        <dbReference type="ARBA" id="ARBA00022917"/>
    </source>
</evidence>
<proteinExistence type="predicted"/>
<dbReference type="SUPFAM" id="SSF54928">
    <property type="entry name" value="RNA-binding domain, RBD"/>
    <property type="match status" value="1"/>
</dbReference>
<dbReference type="GO" id="GO:0005852">
    <property type="term" value="C:eukaryotic translation initiation factor 3 complex"/>
    <property type="evidence" value="ECO:0007669"/>
    <property type="project" value="InterPro"/>
</dbReference>
<dbReference type="GO" id="GO:0003723">
    <property type="term" value="F:RNA binding"/>
    <property type="evidence" value="ECO:0007669"/>
    <property type="project" value="UniProtKB-KW"/>
</dbReference>
<dbReference type="EMBL" id="ML732372">
    <property type="protein sequence ID" value="KAB8068800.1"/>
    <property type="molecule type" value="Genomic_DNA"/>
</dbReference>
<evidence type="ECO:0000256" key="1">
    <source>
        <dbReference type="ARBA" id="ARBA00022490"/>
    </source>
</evidence>
<keyword evidence="1" id="KW-0963">Cytoplasm</keyword>
<dbReference type="PANTHER" id="PTHR14068:SF0">
    <property type="entry name" value="EUKARYOTIC TRANSLATION INITIATION FACTOR 3 SUBUNIT B"/>
    <property type="match status" value="1"/>
</dbReference>
<dbReference type="PANTHER" id="PTHR14068">
    <property type="entry name" value="EUKARYOTIC TRANSLATION INITIATION FACTOR 3 EIF3 -RELATED"/>
    <property type="match status" value="1"/>
</dbReference>
<dbReference type="InterPro" id="IPR035979">
    <property type="entry name" value="RBD_domain_sf"/>
</dbReference>
<name>A0A5N5WNM1_9EURO</name>
<dbReference type="OrthoDB" id="4453373at2759"/>
<dbReference type="GO" id="GO:0031369">
    <property type="term" value="F:translation initiation factor binding"/>
    <property type="evidence" value="ECO:0007669"/>
    <property type="project" value="InterPro"/>
</dbReference>
<dbReference type="GO" id="GO:0003743">
    <property type="term" value="F:translation initiation factor activity"/>
    <property type="evidence" value="ECO:0007669"/>
    <property type="project" value="UniProtKB-KW"/>
</dbReference>
<sequence length="133" mass="14773">MAEHEDHASQESGTLVVLDGLPVVSHDQRPTLTKFLLRKLGDAAPTDSRKVYMPVDAQGSTVGSAVVRYLDNARAEDIINCLNGTHLDRSHLLSVERVETSERYRQMQNAIPGFEGHLRSLFPVEMEGQLFEG</sequence>
<keyword evidence="4" id="KW-0648">Protein biosynthesis</keyword>